<feature type="domain" description="ABC transmembrane type-1" evidence="8">
    <location>
        <begin position="73"/>
        <end position="296"/>
    </location>
</feature>
<feature type="transmembrane region" description="Helical" evidence="7">
    <location>
        <begin position="207"/>
        <end position="229"/>
    </location>
</feature>
<dbReference type="GO" id="GO:0005886">
    <property type="term" value="C:plasma membrane"/>
    <property type="evidence" value="ECO:0007669"/>
    <property type="project" value="UniProtKB-SubCell"/>
</dbReference>
<comment type="similarity">
    <text evidence="7">Belongs to the binding-protein-dependent transport system permease family.</text>
</comment>
<evidence type="ECO:0000256" key="6">
    <source>
        <dbReference type="ARBA" id="ARBA00023136"/>
    </source>
</evidence>
<dbReference type="AlphaFoldDB" id="A0A537M0P9"/>
<evidence type="ECO:0000259" key="8">
    <source>
        <dbReference type="PROSITE" id="PS50928"/>
    </source>
</evidence>
<evidence type="ECO:0000313" key="9">
    <source>
        <dbReference type="EMBL" id="TMJ13427.1"/>
    </source>
</evidence>
<evidence type="ECO:0000313" key="10">
    <source>
        <dbReference type="Proteomes" id="UP000315217"/>
    </source>
</evidence>
<keyword evidence="5 7" id="KW-1133">Transmembrane helix</keyword>
<dbReference type="GO" id="GO:0055085">
    <property type="term" value="P:transmembrane transport"/>
    <property type="evidence" value="ECO:0007669"/>
    <property type="project" value="InterPro"/>
</dbReference>
<evidence type="ECO:0000256" key="2">
    <source>
        <dbReference type="ARBA" id="ARBA00022448"/>
    </source>
</evidence>
<feature type="transmembrane region" description="Helical" evidence="7">
    <location>
        <begin position="274"/>
        <end position="297"/>
    </location>
</feature>
<evidence type="ECO:0000256" key="5">
    <source>
        <dbReference type="ARBA" id="ARBA00022989"/>
    </source>
</evidence>
<dbReference type="PROSITE" id="PS50928">
    <property type="entry name" value="ABC_TM1"/>
    <property type="match status" value="1"/>
</dbReference>
<protein>
    <submittedName>
        <fullName evidence="9">Sugar ABC transporter permease</fullName>
    </submittedName>
</protein>
<name>A0A537M0P9_9BACT</name>
<dbReference type="SUPFAM" id="SSF161098">
    <property type="entry name" value="MetI-like"/>
    <property type="match status" value="1"/>
</dbReference>
<keyword evidence="6 7" id="KW-0472">Membrane</keyword>
<reference evidence="9 10" key="1">
    <citation type="journal article" date="2019" name="Nat. Microbiol.">
        <title>Mediterranean grassland soil C-N compound turnover is dependent on rainfall and depth, and is mediated by genomically divergent microorganisms.</title>
        <authorList>
            <person name="Diamond S."/>
            <person name="Andeer P.F."/>
            <person name="Li Z."/>
            <person name="Crits-Christoph A."/>
            <person name="Burstein D."/>
            <person name="Anantharaman K."/>
            <person name="Lane K.R."/>
            <person name="Thomas B.C."/>
            <person name="Pan C."/>
            <person name="Northen T.R."/>
            <person name="Banfield J.F."/>
        </authorList>
    </citation>
    <scope>NUCLEOTIDE SEQUENCE [LARGE SCALE GENOMIC DNA]</scope>
    <source>
        <strain evidence="9">NP_1</strain>
    </source>
</reference>
<dbReference type="InterPro" id="IPR051393">
    <property type="entry name" value="ABC_transporter_permease"/>
</dbReference>
<dbReference type="InterPro" id="IPR035906">
    <property type="entry name" value="MetI-like_sf"/>
</dbReference>
<evidence type="ECO:0000256" key="7">
    <source>
        <dbReference type="RuleBase" id="RU363032"/>
    </source>
</evidence>
<keyword evidence="2 7" id="KW-0813">Transport</keyword>
<dbReference type="CDD" id="cd06261">
    <property type="entry name" value="TM_PBP2"/>
    <property type="match status" value="1"/>
</dbReference>
<feature type="transmembrane region" description="Helical" evidence="7">
    <location>
        <begin position="12"/>
        <end position="32"/>
    </location>
</feature>
<comment type="subcellular location">
    <subcellularLocation>
        <location evidence="1 7">Cell membrane</location>
        <topology evidence="1 7">Multi-pass membrane protein</topology>
    </subcellularLocation>
</comment>
<evidence type="ECO:0000256" key="3">
    <source>
        <dbReference type="ARBA" id="ARBA00022475"/>
    </source>
</evidence>
<comment type="caution">
    <text evidence="9">The sequence shown here is derived from an EMBL/GenBank/DDBJ whole genome shotgun (WGS) entry which is preliminary data.</text>
</comment>
<dbReference type="Gene3D" id="1.10.3720.10">
    <property type="entry name" value="MetI-like"/>
    <property type="match status" value="1"/>
</dbReference>
<feature type="transmembrane region" description="Helical" evidence="7">
    <location>
        <begin position="77"/>
        <end position="100"/>
    </location>
</feature>
<sequence>MRPRLRRVPLHIIVFILPAAAIYTAFMIYPLFDSLRLSLHGNPEGGGVVFVGLQNYARLVADSLYAPRFWGAVRHNLIFFAIHMLVQNPVGLLLAALLSARRLPGLAVYRTLLFAPTVLSFVIVGFIWQLILSPLWGIAGGLLRAAGLGAHFRPWLGLEGSALVTLSLISVWQFVGIPLMLFHAALIGIPDDLLEAARVDGATGWRAFWGIEFPLILPVVGLVAILTYVGNFNAFDLIYTAQGALAGPNFSTDILGTFFYRTFFGFQLQLGNPFMGATVAGVMFLLILAGVLPYLFVWQRRIEVHEL</sequence>
<dbReference type="EMBL" id="VBAI01000007">
    <property type="protein sequence ID" value="TMJ13427.1"/>
    <property type="molecule type" value="Genomic_DNA"/>
</dbReference>
<keyword evidence="3" id="KW-1003">Cell membrane</keyword>
<dbReference type="PANTHER" id="PTHR30193:SF37">
    <property type="entry name" value="INNER MEMBRANE ABC TRANSPORTER PERMEASE PROTEIN YCJO"/>
    <property type="match status" value="1"/>
</dbReference>
<dbReference type="Proteomes" id="UP000315217">
    <property type="component" value="Unassembled WGS sequence"/>
</dbReference>
<evidence type="ECO:0000256" key="1">
    <source>
        <dbReference type="ARBA" id="ARBA00004651"/>
    </source>
</evidence>
<gene>
    <name evidence="9" type="ORF">E6G98_00490</name>
</gene>
<dbReference type="Pfam" id="PF00528">
    <property type="entry name" value="BPD_transp_1"/>
    <property type="match status" value="1"/>
</dbReference>
<dbReference type="PANTHER" id="PTHR30193">
    <property type="entry name" value="ABC TRANSPORTER PERMEASE PROTEIN"/>
    <property type="match status" value="1"/>
</dbReference>
<feature type="transmembrane region" description="Helical" evidence="7">
    <location>
        <begin position="162"/>
        <end position="186"/>
    </location>
</feature>
<accession>A0A537M0P9</accession>
<organism evidence="9 10">
    <name type="scientific">Candidatus Segetimicrobium genomatis</name>
    <dbReference type="NCBI Taxonomy" id="2569760"/>
    <lineage>
        <taxon>Bacteria</taxon>
        <taxon>Bacillati</taxon>
        <taxon>Candidatus Sysuimicrobiota</taxon>
        <taxon>Candidatus Sysuimicrobiia</taxon>
        <taxon>Candidatus Sysuimicrobiales</taxon>
        <taxon>Candidatus Segetimicrobiaceae</taxon>
        <taxon>Candidatus Segetimicrobium</taxon>
    </lineage>
</organism>
<dbReference type="InterPro" id="IPR000515">
    <property type="entry name" value="MetI-like"/>
</dbReference>
<proteinExistence type="inferred from homology"/>
<evidence type="ECO:0000256" key="4">
    <source>
        <dbReference type="ARBA" id="ARBA00022692"/>
    </source>
</evidence>
<keyword evidence="4 7" id="KW-0812">Transmembrane</keyword>
<feature type="transmembrane region" description="Helical" evidence="7">
    <location>
        <begin position="112"/>
        <end position="131"/>
    </location>
</feature>